<sequence length="855" mass="91266">MGSDDELPSLDEASTSVDALVADDDEKGLLRNEHTPGRSQSCVPPFTTQLSQGFLPVTHGSPLTGFEVPPAAAPPGLVFGPGHVVPMQPAVPITPTMVAATLSSQMPRSAPTGPKQDTSKKATPGAEAKKKLRALAVDSGLSRDIASHASPSKGKAILQDEDFPALHRPKSGVQQATLQPSAKTQVPTPKPIMATPKKSSQQEPSISPVKPEQGKRANDKRPPKNVLNIAAATSSKAAQAKSVDVTPIDKPTVETSESSPATGTPSSTVPLSEARPSTPSSVSGVPASSVSRAVPKTLRLVSTPKTEGVPGASASGAASGLLAMPGRIVRPGTPTSEIISDSASIVSASIPTSRANSPPPSKIVGSAHVRATTKSQQRKQRKEAHKGMTEVIVEAAKPDVEEHAPVLGRKKKQKKEKPSKASKKVDLVAETSSAIAEASESGTKAQPESANENEQPMPPAPVSMSPAKKGKDSKKAKGKAKELVSLTPAPAPAQPEVVRPEPEKPFEKPEPTPELIFRELVRDGLNPDKLSLLKPINSHALRAEASAMASKNGGSIGNMHDPKLFCKDFVSNHEEIVLLAGKPIRRVENGQRVLITPYGDVVRSLTEEEEDRYLMLQDRVAQHANDPVAFKADQHRVHTGDFSIVEGRMVANGPPSFFPQGEDDIPKSYNTKIRREEAIAFANQFAMPSMRLGNRTLVGSNWRDELEDPNTAEVMNRLKAMFYDQKSTDSRKPRVNALFQSDFGGETQEAAAGRDEQPQAEGEAETAAKAKKDVPARSRENLFADEVDENPINDELLPRFLGPGGRDTFPPKPAPPLNPEELEKAFLASKKETDKYEKALNAIIKKNKRLLLGGN</sequence>
<dbReference type="PANTHER" id="PTHR48125">
    <property type="entry name" value="LP07818P1"/>
    <property type="match status" value="1"/>
</dbReference>
<gene>
    <name evidence="2" type="ORF">jhhlp_003207</name>
</gene>
<feature type="compositionally biased region" description="Low complexity" evidence="1">
    <location>
        <begin position="429"/>
        <end position="441"/>
    </location>
</feature>
<feature type="compositionally biased region" description="Basic and acidic residues" evidence="1">
    <location>
        <begin position="416"/>
        <end position="427"/>
    </location>
</feature>
<dbReference type="InParanoid" id="A0A2N3NG87"/>
<feature type="compositionally biased region" description="Low complexity" evidence="1">
    <location>
        <begin position="230"/>
        <end position="242"/>
    </location>
</feature>
<feature type="compositionally biased region" description="Basic and acidic residues" evidence="1">
    <location>
        <begin position="212"/>
        <end position="222"/>
    </location>
</feature>
<dbReference type="STRING" id="41688.A0A2N3NG87"/>
<feature type="compositionally biased region" description="Polar residues" evidence="1">
    <location>
        <begin position="253"/>
        <end position="270"/>
    </location>
</feature>
<evidence type="ECO:0000313" key="2">
    <source>
        <dbReference type="EMBL" id="PKS11444.1"/>
    </source>
</evidence>
<proteinExistence type="predicted"/>
<feature type="region of interest" description="Disordered" evidence="1">
    <location>
        <begin position="349"/>
        <end position="510"/>
    </location>
</feature>
<feature type="compositionally biased region" description="Polar residues" evidence="1">
    <location>
        <begin position="37"/>
        <end position="47"/>
    </location>
</feature>
<keyword evidence="3" id="KW-1185">Reference proteome</keyword>
<evidence type="ECO:0000313" key="3">
    <source>
        <dbReference type="Proteomes" id="UP000233524"/>
    </source>
</evidence>
<feature type="region of interest" description="Disordered" evidence="1">
    <location>
        <begin position="794"/>
        <end position="819"/>
    </location>
</feature>
<evidence type="ECO:0000256" key="1">
    <source>
        <dbReference type="SAM" id="MobiDB-lite"/>
    </source>
</evidence>
<feature type="region of interest" description="Disordered" evidence="1">
    <location>
        <begin position="170"/>
        <end position="318"/>
    </location>
</feature>
<name>A0A2N3NG87_9PEZI</name>
<feature type="compositionally biased region" description="Basic and acidic residues" evidence="1">
    <location>
        <begin position="766"/>
        <end position="777"/>
    </location>
</feature>
<feature type="region of interest" description="Disordered" evidence="1">
    <location>
        <begin position="747"/>
        <end position="777"/>
    </location>
</feature>
<feature type="compositionally biased region" description="Polar residues" evidence="1">
    <location>
        <begin position="442"/>
        <end position="454"/>
    </location>
</feature>
<protein>
    <submittedName>
        <fullName evidence="2">Uncharacterized protein</fullName>
    </submittedName>
</protein>
<accession>A0A2N3NG87</accession>
<dbReference type="Proteomes" id="UP000233524">
    <property type="component" value="Unassembled WGS sequence"/>
</dbReference>
<feature type="region of interest" description="Disordered" evidence="1">
    <location>
        <begin position="1"/>
        <end position="47"/>
    </location>
</feature>
<feature type="compositionally biased region" description="Basic and acidic residues" evidence="1">
    <location>
        <begin position="469"/>
        <end position="482"/>
    </location>
</feature>
<dbReference type="OrthoDB" id="1923159at2759"/>
<comment type="caution">
    <text evidence="2">The sequence shown here is derived from an EMBL/GenBank/DDBJ whole genome shotgun (WGS) entry which is preliminary data.</text>
</comment>
<feature type="compositionally biased region" description="Basic and acidic residues" evidence="1">
    <location>
        <begin position="27"/>
        <end position="36"/>
    </location>
</feature>
<dbReference type="PANTHER" id="PTHR48125:SF10">
    <property type="entry name" value="OS12G0136300 PROTEIN"/>
    <property type="match status" value="1"/>
</dbReference>
<feature type="compositionally biased region" description="Basic and acidic residues" evidence="1">
    <location>
        <begin position="498"/>
        <end position="510"/>
    </location>
</feature>
<reference evidence="2 3" key="1">
    <citation type="journal article" date="2017" name="G3 (Bethesda)">
        <title>First Draft Genome Sequence of the Pathogenic Fungus Lomentospora prolificans (Formerly Scedosporium prolificans).</title>
        <authorList>
            <person name="Luo R."/>
            <person name="Zimin A."/>
            <person name="Workman R."/>
            <person name="Fan Y."/>
            <person name="Pertea G."/>
            <person name="Grossman N."/>
            <person name="Wear M.P."/>
            <person name="Jia B."/>
            <person name="Miller H."/>
            <person name="Casadevall A."/>
            <person name="Timp W."/>
            <person name="Zhang S.X."/>
            <person name="Salzberg S.L."/>
        </authorList>
    </citation>
    <scope>NUCLEOTIDE SEQUENCE [LARGE SCALE GENOMIC DNA]</scope>
    <source>
        <strain evidence="2 3">JHH-5317</strain>
    </source>
</reference>
<feature type="region of interest" description="Disordered" evidence="1">
    <location>
        <begin position="105"/>
        <end position="129"/>
    </location>
</feature>
<feature type="compositionally biased region" description="Polar residues" evidence="1">
    <location>
        <begin position="172"/>
        <end position="187"/>
    </location>
</feature>
<dbReference type="VEuPathDB" id="FungiDB:jhhlp_003207"/>
<dbReference type="EMBL" id="NLAX01000008">
    <property type="protein sequence ID" value="PKS11444.1"/>
    <property type="molecule type" value="Genomic_DNA"/>
</dbReference>
<organism evidence="2 3">
    <name type="scientific">Lomentospora prolificans</name>
    <dbReference type="NCBI Taxonomy" id="41688"/>
    <lineage>
        <taxon>Eukaryota</taxon>
        <taxon>Fungi</taxon>
        <taxon>Dikarya</taxon>
        <taxon>Ascomycota</taxon>
        <taxon>Pezizomycotina</taxon>
        <taxon>Sordariomycetes</taxon>
        <taxon>Hypocreomycetidae</taxon>
        <taxon>Microascales</taxon>
        <taxon>Microascaceae</taxon>
        <taxon>Lomentospora</taxon>
    </lineage>
</organism>
<feature type="compositionally biased region" description="Low complexity" evidence="1">
    <location>
        <begin position="275"/>
        <end position="295"/>
    </location>
</feature>
<dbReference type="AlphaFoldDB" id="A0A2N3NG87"/>